<keyword evidence="2" id="KW-0812">Transmembrane</keyword>
<comment type="subcellular location">
    <subcellularLocation>
        <location evidence="1">Endomembrane system</location>
        <topology evidence="1">Multi-pass membrane protein</topology>
    </subcellularLocation>
</comment>
<dbReference type="Proteomes" id="UP000298805">
    <property type="component" value="Chromosome"/>
</dbReference>
<evidence type="ECO:0000313" key="7">
    <source>
        <dbReference type="EMBL" id="ROR38915.1"/>
    </source>
</evidence>
<evidence type="ECO:0000256" key="3">
    <source>
        <dbReference type="ARBA" id="ARBA00022989"/>
    </source>
</evidence>
<dbReference type="EMBL" id="RJVK01000005">
    <property type="protein sequence ID" value="ROR38915.1"/>
    <property type="molecule type" value="Genomic_DNA"/>
</dbReference>
<dbReference type="EMBL" id="CP027432">
    <property type="protein sequence ID" value="QCI27476.1"/>
    <property type="molecule type" value="Genomic_DNA"/>
</dbReference>
<evidence type="ECO:0000259" key="5">
    <source>
        <dbReference type="Pfam" id="PF06803"/>
    </source>
</evidence>
<evidence type="ECO:0000256" key="4">
    <source>
        <dbReference type="ARBA" id="ARBA00023136"/>
    </source>
</evidence>
<dbReference type="RefSeq" id="WP_123353205.1">
    <property type="nucleotide sequence ID" value="NZ_CP027432.2"/>
</dbReference>
<feature type="domain" description="DUF1232" evidence="5">
    <location>
        <begin position="60"/>
        <end position="93"/>
    </location>
</feature>
<gene>
    <name evidence="6" type="ORF">C6V80_00385</name>
    <name evidence="7" type="ORF">EDC58_1830</name>
</gene>
<proteinExistence type="predicted"/>
<evidence type="ECO:0000256" key="2">
    <source>
        <dbReference type="ARBA" id="ARBA00022692"/>
    </source>
</evidence>
<reference evidence="6" key="3">
    <citation type="submission" date="2019-06" db="EMBL/GenBank/DDBJ databases">
        <title>A comparative analysis of the Nautiliaceae.</title>
        <authorList>
            <person name="Grosche A."/>
            <person name="Smedile F."/>
            <person name="Vetriani C."/>
        </authorList>
    </citation>
    <scope>NUCLEOTIDE SEQUENCE</scope>
    <source>
        <strain evidence="6">TB6</strain>
    </source>
</reference>
<keyword evidence="4" id="KW-0472">Membrane</keyword>
<keyword evidence="3" id="KW-1133">Transmembrane helix</keyword>
<dbReference type="AlphaFoldDB" id="A0AAJ4UX52"/>
<dbReference type="GO" id="GO:0012505">
    <property type="term" value="C:endomembrane system"/>
    <property type="evidence" value="ECO:0007669"/>
    <property type="project" value="UniProtKB-SubCell"/>
</dbReference>
<keyword evidence="9" id="KW-1185">Reference proteome</keyword>
<organism evidence="7 8">
    <name type="scientific">Caminibacter pacificus</name>
    <dbReference type="NCBI Taxonomy" id="1424653"/>
    <lineage>
        <taxon>Bacteria</taxon>
        <taxon>Pseudomonadati</taxon>
        <taxon>Campylobacterota</taxon>
        <taxon>Epsilonproteobacteria</taxon>
        <taxon>Nautiliales</taxon>
        <taxon>Nautiliaceae</taxon>
        <taxon>Caminibacter</taxon>
    </lineage>
</organism>
<name>A0AAJ4UX52_9BACT</name>
<reference evidence="9" key="1">
    <citation type="submission" date="2018-03" db="EMBL/GenBank/DDBJ databases">
        <title>A comparative analysis of the Nautiliaceae.</title>
        <authorList>
            <person name="Grosche A."/>
            <person name="Smedile F."/>
            <person name="Vetriani C."/>
        </authorList>
    </citation>
    <scope>NUCLEOTIDE SEQUENCE [LARGE SCALE GENOMIC DNA]</scope>
    <source>
        <strain evidence="9">TB6</strain>
    </source>
</reference>
<dbReference type="Proteomes" id="UP000272781">
    <property type="component" value="Unassembled WGS sequence"/>
</dbReference>
<reference evidence="7 8" key="2">
    <citation type="submission" date="2018-11" db="EMBL/GenBank/DDBJ databases">
        <title>Genomic Encyclopedia of Type Strains, Phase IV (KMG-IV): sequencing the most valuable type-strain genomes for metagenomic binning, comparative biology and taxonomic classification.</title>
        <authorList>
            <person name="Goeker M."/>
        </authorList>
    </citation>
    <scope>NUCLEOTIDE SEQUENCE [LARGE SCALE GENOMIC DNA]</scope>
    <source>
        <strain evidence="7 8">DSM 27783</strain>
    </source>
</reference>
<dbReference type="Pfam" id="PF06803">
    <property type="entry name" value="DUF1232"/>
    <property type="match status" value="1"/>
</dbReference>
<evidence type="ECO:0000313" key="6">
    <source>
        <dbReference type="EMBL" id="QCI27476.1"/>
    </source>
</evidence>
<accession>A0AAJ4UX52</accession>
<evidence type="ECO:0000313" key="9">
    <source>
        <dbReference type="Proteomes" id="UP000298805"/>
    </source>
</evidence>
<evidence type="ECO:0000256" key="1">
    <source>
        <dbReference type="ARBA" id="ARBA00004127"/>
    </source>
</evidence>
<sequence>MIDFDKNKALELAKNLSDKFSAEETKEFIKKFSDLSFIDDLKLLFGMITDKEYSIDKKTYLIIAGAIAYVVLPTDIIPDFIPGVGFVDDAFVIGMVVKQLKDEIESYKRFKENL</sequence>
<protein>
    <submittedName>
        <fullName evidence="6">DUF1232 domain-containing protein</fullName>
    </submittedName>
    <submittedName>
        <fullName evidence="7">Uncharacterized protein DUF1232</fullName>
    </submittedName>
</protein>
<evidence type="ECO:0000313" key="8">
    <source>
        <dbReference type="Proteomes" id="UP000272781"/>
    </source>
</evidence>
<dbReference type="InterPro" id="IPR010652">
    <property type="entry name" value="DUF1232"/>
</dbReference>